<organism evidence="1 2">
    <name type="scientific">Tepidiforma flava</name>
    <dbReference type="NCBI Taxonomy" id="3004094"/>
    <lineage>
        <taxon>Bacteria</taxon>
        <taxon>Bacillati</taxon>
        <taxon>Chloroflexota</taxon>
        <taxon>Tepidiformia</taxon>
        <taxon>Tepidiformales</taxon>
        <taxon>Tepidiformaceae</taxon>
        <taxon>Tepidiforma</taxon>
    </lineage>
</organism>
<dbReference type="EMBL" id="CP115149">
    <property type="protein sequence ID" value="WBL35901.1"/>
    <property type="molecule type" value="Genomic_DNA"/>
</dbReference>
<evidence type="ECO:0000313" key="1">
    <source>
        <dbReference type="EMBL" id="WBL35901.1"/>
    </source>
</evidence>
<dbReference type="Proteomes" id="UP001212803">
    <property type="component" value="Chromosome"/>
</dbReference>
<evidence type="ECO:0008006" key="3">
    <source>
        <dbReference type="Google" id="ProtNLM"/>
    </source>
</evidence>
<dbReference type="RefSeq" id="WP_270056426.1">
    <property type="nucleotide sequence ID" value="NZ_CP115149.1"/>
</dbReference>
<evidence type="ECO:0000313" key="2">
    <source>
        <dbReference type="Proteomes" id="UP001212803"/>
    </source>
</evidence>
<protein>
    <recommendedName>
        <fullName evidence="3">LamG domain-containing protein</fullName>
    </recommendedName>
</protein>
<gene>
    <name evidence="1" type="ORF">O0235_14190</name>
</gene>
<reference evidence="1 2" key="1">
    <citation type="journal article" date="2023" name="ISME J.">
        <title>Thermophilic Dehalococcoidia with unusual traits shed light on an unexpected past.</title>
        <authorList>
            <person name="Palmer M."/>
            <person name="Covington J.K."/>
            <person name="Zhou E.M."/>
            <person name="Thomas S.C."/>
            <person name="Habib N."/>
            <person name="Seymour C.O."/>
            <person name="Lai D."/>
            <person name="Johnston J."/>
            <person name="Hashimi A."/>
            <person name="Jiao J.Y."/>
            <person name="Muok A.R."/>
            <person name="Liu L."/>
            <person name="Xian W.D."/>
            <person name="Zhi X.Y."/>
            <person name="Li M.M."/>
            <person name="Silva L.P."/>
            <person name="Bowen B.P."/>
            <person name="Louie K."/>
            <person name="Briegel A."/>
            <person name="Pett-Ridge J."/>
            <person name="Weber P.K."/>
            <person name="Tocheva E.I."/>
            <person name="Woyke T."/>
            <person name="Northen T.R."/>
            <person name="Mayali X."/>
            <person name="Li W.J."/>
            <person name="Hedlund B.P."/>
        </authorList>
    </citation>
    <scope>NUCLEOTIDE SEQUENCE [LARGE SCALE GENOMIC DNA]</scope>
    <source>
        <strain evidence="1 2">YIM 72310</strain>
    </source>
</reference>
<name>A0ABY7M5U0_9CHLR</name>
<sequence length="244" mass="25580">MEIYLAEHTPGGIGDYGTVPLGPPVTAGSSGQFTASLPVSPGQWIIATATDGDGNTSEFGPSVRVGAGAVVCGNVHLLPGWNHVAYFGSQPLLLGDAFPSAANPAVTAIYEAIDGSSGYRRWLAATPAGRTLPALEPGREYWFLATAPVTLEGGFSVSFPVPASLQAGWNDVVYIGGSADPRDAFASLGDRLLQVAKWDAARQRWLRYGDGRGPAWALELQQVEACSVYQLLLSEPATLVPLQP</sequence>
<accession>A0ABY7M5U0</accession>
<proteinExistence type="predicted"/>
<keyword evidence="2" id="KW-1185">Reference proteome</keyword>